<feature type="transmembrane region" description="Helical" evidence="10">
    <location>
        <begin position="17"/>
        <end position="34"/>
    </location>
</feature>
<evidence type="ECO:0000256" key="7">
    <source>
        <dbReference type="ARBA" id="ARBA00023033"/>
    </source>
</evidence>
<dbReference type="PROSITE" id="PS00086">
    <property type="entry name" value="CYTOCHROME_P450"/>
    <property type="match status" value="1"/>
</dbReference>
<feature type="binding site" description="axial binding residue" evidence="8">
    <location>
        <position position="454"/>
    </location>
    <ligand>
        <name>heme</name>
        <dbReference type="ChEBI" id="CHEBI:30413"/>
    </ligand>
    <ligandPart>
        <name>Fe</name>
        <dbReference type="ChEBI" id="CHEBI:18248"/>
    </ligandPart>
</feature>
<organism evidence="11 12">
    <name type="scientific">Bionectria ochroleuca</name>
    <name type="common">Gliocladium roseum</name>
    <dbReference type="NCBI Taxonomy" id="29856"/>
    <lineage>
        <taxon>Eukaryota</taxon>
        <taxon>Fungi</taxon>
        <taxon>Dikarya</taxon>
        <taxon>Ascomycota</taxon>
        <taxon>Pezizomycotina</taxon>
        <taxon>Sordariomycetes</taxon>
        <taxon>Hypocreomycetidae</taxon>
        <taxon>Hypocreales</taxon>
        <taxon>Bionectriaceae</taxon>
        <taxon>Clonostachys</taxon>
    </lineage>
</organism>
<keyword evidence="10" id="KW-0472">Membrane</keyword>
<gene>
    <name evidence="11" type="ORF">IM811_002896</name>
</gene>
<dbReference type="CDD" id="cd11041">
    <property type="entry name" value="CYP503A1-like"/>
    <property type="match status" value="1"/>
</dbReference>
<protein>
    <submittedName>
        <fullName evidence="11">Uncharacterized protein</fullName>
    </submittedName>
</protein>
<keyword evidence="3 8" id="KW-0349">Heme</keyword>
<dbReference type="Pfam" id="PF00067">
    <property type="entry name" value="p450"/>
    <property type="match status" value="1"/>
</dbReference>
<evidence type="ECO:0000313" key="11">
    <source>
        <dbReference type="EMBL" id="KAF9747562.1"/>
    </source>
</evidence>
<evidence type="ECO:0000256" key="3">
    <source>
        <dbReference type="ARBA" id="ARBA00022617"/>
    </source>
</evidence>
<keyword evidence="4 8" id="KW-0479">Metal-binding</keyword>
<evidence type="ECO:0000256" key="10">
    <source>
        <dbReference type="SAM" id="Phobius"/>
    </source>
</evidence>
<sequence length="517" mass="58367">MAYWIAAGAQAIDSQQWSSTLFAVLIAAAVYLLLPQKKSDLPYLNRPTKLDLFGRKARHNFASNARSLMAEGRRLCKGTPYRLFTDLGALIVIPSQSVDDIRNEPSLSFMEFFVDNFHPDIPGFDGFKFGGRKDELLHRTINKKLTKYLNHVIAPLSSEAACATDRVLGASTEWQQAPVMETMLELIARVSSRVFLGEELCRNPDWLAITKSYSINTSMAGDLLRQYPKWLRPFVCNFIPQCRELQKQVANARKVLDPILRSREEERRAALANGDPEPRYNDTIQWLVDESQGSSYDPVGAQLGFSVVATHTTTDLITETMIRLCERPELIEDLIQEIEDVLKVEFWTKTALFNMKRLDSVIKEAQRLKPLTSATMNRKATKRVTLPGGLVLEKGDRCMSDLGSMMDSSIYPNPGEYDGYQFFRMRDDPSAGSKAHLVSTSSAHLGFGHGKHACPGRFFAANEVKLLLCHLLYKYEWKLGPGYTHKITEFGLALFPDGQAQILYRRRQNLAVNIDSL</sequence>
<evidence type="ECO:0000256" key="2">
    <source>
        <dbReference type="ARBA" id="ARBA00010617"/>
    </source>
</evidence>
<dbReference type="PANTHER" id="PTHR46206">
    <property type="entry name" value="CYTOCHROME P450"/>
    <property type="match status" value="1"/>
</dbReference>
<comment type="caution">
    <text evidence="11">The sequence shown here is derived from an EMBL/GenBank/DDBJ whole genome shotgun (WGS) entry which is preliminary data.</text>
</comment>
<dbReference type="InterPro" id="IPR017972">
    <property type="entry name" value="Cyt_P450_CS"/>
</dbReference>
<dbReference type="Gene3D" id="1.10.630.10">
    <property type="entry name" value="Cytochrome P450"/>
    <property type="match status" value="1"/>
</dbReference>
<reference evidence="11" key="1">
    <citation type="submission" date="2020-10" db="EMBL/GenBank/DDBJ databases">
        <title>High-Quality Genome Resource of Clonostachys rosea strain S41 by Oxford Nanopore Long-Read Sequencing.</title>
        <authorList>
            <person name="Wang H."/>
        </authorList>
    </citation>
    <scope>NUCLEOTIDE SEQUENCE</scope>
    <source>
        <strain evidence="11">S41</strain>
    </source>
</reference>
<dbReference type="SUPFAM" id="SSF48264">
    <property type="entry name" value="Cytochrome P450"/>
    <property type="match status" value="1"/>
</dbReference>
<evidence type="ECO:0000256" key="6">
    <source>
        <dbReference type="ARBA" id="ARBA00023004"/>
    </source>
</evidence>
<dbReference type="GO" id="GO:0005506">
    <property type="term" value="F:iron ion binding"/>
    <property type="evidence" value="ECO:0007669"/>
    <property type="project" value="InterPro"/>
</dbReference>
<keyword evidence="7 9" id="KW-0503">Monooxygenase</keyword>
<comment type="cofactor">
    <cofactor evidence="1 8">
        <name>heme</name>
        <dbReference type="ChEBI" id="CHEBI:30413"/>
    </cofactor>
</comment>
<accession>A0A8H7KCN4</accession>
<dbReference type="PRINTS" id="PR00385">
    <property type="entry name" value="P450"/>
</dbReference>
<dbReference type="GO" id="GO:0004497">
    <property type="term" value="F:monooxygenase activity"/>
    <property type="evidence" value="ECO:0007669"/>
    <property type="project" value="UniProtKB-KW"/>
</dbReference>
<evidence type="ECO:0000256" key="5">
    <source>
        <dbReference type="ARBA" id="ARBA00023002"/>
    </source>
</evidence>
<dbReference type="InterPro" id="IPR001128">
    <property type="entry name" value="Cyt_P450"/>
</dbReference>
<dbReference type="EMBL" id="JADCTT010000010">
    <property type="protein sequence ID" value="KAF9747562.1"/>
    <property type="molecule type" value="Genomic_DNA"/>
</dbReference>
<evidence type="ECO:0000256" key="1">
    <source>
        <dbReference type="ARBA" id="ARBA00001971"/>
    </source>
</evidence>
<proteinExistence type="inferred from homology"/>
<dbReference type="PANTHER" id="PTHR46206:SF2">
    <property type="entry name" value="CYTOCHROME P450 MONOOXYGENASE AUSG-RELATED"/>
    <property type="match status" value="1"/>
</dbReference>
<dbReference type="PRINTS" id="PR00465">
    <property type="entry name" value="EP450IV"/>
</dbReference>
<evidence type="ECO:0000313" key="12">
    <source>
        <dbReference type="Proteomes" id="UP000616885"/>
    </source>
</evidence>
<keyword evidence="10" id="KW-1133">Transmembrane helix</keyword>
<evidence type="ECO:0000256" key="4">
    <source>
        <dbReference type="ARBA" id="ARBA00022723"/>
    </source>
</evidence>
<comment type="similarity">
    <text evidence="2 9">Belongs to the cytochrome P450 family.</text>
</comment>
<dbReference type="GO" id="GO:0016705">
    <property type="term" value="F:oxidoreductase activity, acting on paired donors, with incorporation or reduction of molecular oxygen"/>
    <property type="evidence" value="ECO:0007669"/>
    <property type="project" value="InterPro"/>
</dbReference>
<keyword evidence="5 9" id="KW-0560">Oxidoreductase</keyword>
<name>A0A8H7KCN4_BIOOC</name>
<evidence type="ECO:0000256" key="8">
    <source>
        <dbReference type="PIRSR" id="PIRSR602403-1"/>
    </source>
</evidence>
<evidence type="ECO:0000256" key="9">
    <source>
        <dbReference type="RuleBase" id="RU000461"/>
    </source>
</evidence>
<dbReference type="Proteomes" id="UP000616885">
    <property type="component" value="Unassembled WGS sequence"/>
</dbReference>
<keyword evidence="10" id="KW-0812">Transmembrane</keyword>
<dbReference type="GO" id="GO:0020037">
    <property type="term" value="F:heme binding"/>
    <property type="evidence" value="ECO:0007669"/>
    <property type="project" value="InterPro"/>
</dbReference>
<dbReference type="InterPro" id="IPR036396">
    <property type="entry name" value="Cyt_P450_sf"/>
</dbReference>
<keyword evidence="6 8" id="KW-0408">Iron</keyword>
<dbReference type="AlphaFoldDB" id="A0A8H7KCN4"/>
<dbReference type="InterPro" id="IPR002403">
    <property type="entry name" value="Cyt_P450_E_grp-IV"/>
</dbReference>